<name>A0A820AIX8_9BILA</name>
<dbReference type="PANTHER" id="PTHR22891">
    <property type="entry name" value="EUKARYOTIC TRANSLATION INITIATION FACTOR 2C"/>
    <property type="match status" value="1"/>
</dbReference>
<evidence type="ECO:0000313" key="2">
    <source>
        <dbReference type="EMBL" id="CAF2062707.1"/>
    </source>
</evidence>
<dbReference type="EMBL" id="CAJOBJ010274352">
    <property type="protein sequence ID" value="CAF5135390.1"/>
    <property type="molecule type" value="Genomic_DNA"/>
</dbReference>
<reference evidence="3" key="1">
    <citation type="submission" date="2021-02" db="EMBL/GenBank/DDBJ databases">
        <authorList>
            <person name="Nowell W R."/>
        </authorList>
    </citation>
    <scope>NUCLEOTIDE SEQUENCE</scope>
</reference>
<gene>
    <name evidence="4" type="ORF">GIL414_LOCUS64225</name>
    <name evidence="3" type="ORF">UXM345_LOCUS27601</name>
    <name evidence="2" type="ORF">XDN619_LOCUS10862</name>
</gene>
<dbReference type="Proteomes" id="UP000663887">
    <property type="component" value="Unassembled WGS sequence"/>
</dbReference>
<evidence type="ECO:0000313" key="4">
    <source>
        <dbReference type="EMBL" id="CAF5135390.1"/>
    </source>
</evidence>
<evidence type="ECO:0000313" key="3">
    <source>
        <dbReference type="EMBL" id="CAF4193945.1"/>
    </source>
</evidence>
<proteinExistence type="predicted"/>
<dbReference type="EMBL" id="CAJOBF010006015">
    <property type="protein sequence ID" value="CAF4193945.1"/>
    <property type="molecule type" value="Genomic_DNA"/>
</dbReference>
<dbReference type="AlphaFoldDB" id="A0A820AIX8"/>
<dbReference type="SUPFAM" id="SSF53098">
    <property type="entry name" value="Ribonuclease H-like"/>
    <property type="match status" value="1"/>
</dbReference>
<dbReference type="Pfam" id="PF02171">
    <property type="entry name" value="Piwi"/>
    <property type="match status" value="1"/>
</dbReference>
<organism evidence="3 5">
    <name type="scientific">Rotaria magnacalcarata</name>
    <dbReference type="NCBI Taxonomy" id="392030"/>
    <lineage>
        <taxon>Eukaryota</taxon>
        <taxon>Metazoa</taxon>
        <taxon>Spiralia</taxon>
        <taxon>Gnathifera</taxon>
        <taxon>Rotifera</taxon>
        <taxon>Eurotatoria</taxon>
        <taxon>Bdelloidea</taxon>
        <taxon>Philodinida</taxon>
        <taxon>Philodinidae</taxon>
        <taxon>Rotaria</taxon>
    </lineage>
</organism>
<dbReference type="InterPro" id="IPR003165">
    <property type="entry name" value="Piwi"/>
</dbReference>
<feature type="domain" description="Piwi" evidence="1">
    <location>
        <begin position="1"/>
        <end position="65"/>
    </location>
</feature>
<dbReference type="PROSITE" id="PS50822">
    <property type="entry name" value="PIWI"/>
    <property type="match status" value="1"/>
</dbReference>
<evidence type="ECO:0000259" key="1">
    <source>
        <dbReference type="PROSITE" id="PS50822"/>
    </source>
</evidence>
<dbReference type="Proteomes" id="UP000663842">
    <property type="component" value="Unassembled WGS sequence"/>
</dbReference>
<dbReference type="Gene3D" id="3.30.420.10">
    <property type="entry name" value="Ribonuclease H-like superfamily/Ribonuclease H"/>
    <property type="match status" value="1"/>
</dbReference>
<dbReference type="InterPro" id="IPR012337">
    <property type="entry name" value="RNaseH-like_sf"/>
</dbReference>
<accession>A0A820AIX8</accession>
<evidence type="ECO:0000313" key="5">
    <source>
        <dbReference type="Proteomes" id="UP000663842"/>
    </source>
</evidence>
<protein>
    <recommendedName>
        <fullName evidence="1">Piwi domain-containing protein</fullName>
    </recommendedName>
</protein>
<dbReference type="GO" id="GO:0003676">
    <property type="term" value="F:nucleic acid binding"/>
    <property type="evidence" value="ECO:0007669"/>
    <property type="project" value="InterPro"/>
</dbReference>
<sequence length="79" mass="9178">MARQGTVAPTHFNVIWDRTGLKVDHMQRLTQKLCHLYYNWPGTIRVPAVCQYAHKLAFLAAQSLHTQPHESLTDKLFYL</sequence>
<dbReference type="Proteomes" id="UP000681720">
    <property type="component" value="Unassembled WGS sequence"/>
</dbReference>
<dbReference type="InterPro" id="IPR036397">
    <property type="entry name" value="RNaseH_sf"/>
</dbReference>
<dbReference type="EMBL" id="CAJNRG010004034">
    <property type="protein sequence ID" value="CAF2062707.1"/>
    <property type="molecule type" value="Genomic_DNA"/>
</dbReference>
<comment type="caution">
    <text evidence="3">The sequence shown here is derived from an EMBL/GenBank/DDBJ whole genome shotgun (WGS) entry which is preliminary data.</text>
</comment>